<dbReference type="GO" id="GO:0000155">
    <property type="term" value="F:phosphorelay sensor kinase activity"/>
    <property type="evidence" value="ECO:0007669"/>
    <property type="project" value="InterPro"/>
</dbReference>
<gene>
    <name evidence="9" type="ORF">J3U87_27105</name>
</gene>
<dbReference type="Pfam" id="PF01590">
    <property type="entry name" value="GAF"/>
    <property type="match status" value="1"/>
</dbReference>
<evidence type="ECO:0000256" key="5">
    <source>
        <dbReference type="ARBA" id="ARBA00022777"/>
    </source>
</evidence>
<evidence type="ECO:0000313" key="9">
    <source>
        <dbReference type="EMBL" id="QTD49271.1"/>
    </source>
</evidence>
<dbReference type="PROSITE" id="PS50109">
    <property type="entry name" value="HIS_KIN"/>
    <property type="match status" value="1"/>
</dbReference>
<evidence type="ECO:0000313" key="10">
    <source>
        <dbReference type="Proteomes" id="UP000663929"/>
    </source>
</evidence>
<evidence type="ECO:0000259" key="8">
    <source>
        <dbReference type="PROSITE" id="PS50110"/>
    </source>
</evidence>
<dbReference type="SUPFAM" id="SSF47384">
    <property type="entry name" value="Homodimeric domain of signal transducing histidine kinase"/>
    <property type="match status" value="1"/>
</dbReference>
<accession>A0A8A4TK71</accession>
<dbReference type="InterPro" id="IPR036890">
    <property type="entry name" value="HATPase_C_sf"/>
</dbReference>
<dbReference type="EMBL" id="CP071793">
    <property type="protein sequence ID" value="QTD49271.1"/>
    <property type="molecule type" value="Genomic_DNA"/>
</dbReference>
<comment type="catalytic activity">
    <reaction evidence="1">
        <text>ATP + protein L-histidine = ADP + protein N-phospho-L-histidine.</text>
        <dbReference type="EC" id="2.7.13.3"/>
    </reaction>
</comment>
<dbReference type="AlphaFoldDB" id="A0A8A4TK71"/>
<feature type="modified residue" description="4-aspartylphosphate" evidence="6">
    <location>
        <position position="473"/>
    </location>
</feature>
<dbReference type="InterPro" id="IPR011006">
    <property type="entry name" value="CheY-like_superfamily"/>
</dbReference>
<dbReference type="InterPro" id="IPR005467">
    <property type="entry name" value="His_kinase_dom"/>
</dbReference>
<dbReference type="SMART" id="SM00065">
    <property type="entry name" value="GAF"/>
    <property type="match status" value="1"/>
</dbReference>
<dbReference type="RefSeq" id="WP_237378912.1">
    <property type="nucleotide sequence ID" value="NZ_CP071793.1"/>
</dbReference>
<dbReference type="Gene3D" id="3.30.450.40">
    <property type="match status" value="1"/>
</dbReference>
<dbReference type="InterPro" id="IPR036097">
    <property type="entry name" value="HisK_dim/P_sf"/>
</dbReference>
<dbReference type="InterPro" id="IPR029016">
    <property type="entry name" value="GAF-like_dom_sf"/>
</dbReference>
<dbReference type="KEGG" id="scor:J3U87_27105"/>
<keyword evidence="10" id="KW-1185">Reference proteome</keyword>
<name>A0A8A4TK71_SULCO</name>
<dbReference type="PROSITE" id="PS50110">
    <property type="entry name" value="RESPONSE_REGULATORY"/>
    <property type="match status" value="1"/>
</dbReference>
<evidence type="ECO:0000256" key="6">
    <source>
        <dbReference type="PROSITE-ProRule" id="PRU00169"/>
    </source>
</evidence>
<dbReference type="InterPro" id="IPR004358">
    <property type="entry name" value="Sig_transdc_His_kin-like_C"/>
</dbReference>
<organism evidence="9 10">
    <name type="scientific">Sulfidibacter corallicola</name>
    <dbReference type="NCBI Taxonomy" id="2818388"/>
    <lineage>
        <taxon>Bacteria</taxon>
        <taxon>Pseudomonadati</taxon>
        <taxon>Acidobacteriota</taxon>
        <taxon>Holophagae</taxon>
        <taxon>Acanthopleuribacterales</taxon>
        <taxon>Acanthopleuribacteraceae</taxon>
        <taxon>Sulfidibacter</taxon>
    </lineage>
</organism>
<proteinExistence type="predicted"/>
<dbReference type="Gene3D" id="3.30.565.10">
    <property type="entry name" value="Histidine kinase-like ATPase, C-terminal domain"/>
    <property type="match status" value="1"/>
</dbReference>
<dbReference type="SUPFAM" id="SSF55781">
    <property type="entry name" value="GAF domain-like"/>
    <property type="match status" value="1"/>
</dbReference>
<protein>
    <recommendedName>
        <fullName evidence="2">histidine kinase</fullName>
        <ecNumber evidence="2">2.7.13.3</ecNumber>
    </recommendedName>
</protein>
<dbReference type="SUPFAM" id="SSF55874">
    <property type="entry name" value="ATPase domain of HSP90 chaperone/DNA topoisomerase II/histidine kinase"/>
    <property type="match status" value="1"/>
</dbReference>
<dbReference type="PRINTS" id="PR00344">
    <property type="entry name" value="BCTRLSENSOR"/>
</dbReference>
<keyword evidence="3 6" id="KW-0597">Phosphoprotein</keyword>
<evidence type="ECO:0000256" key="1">
    <source>
        <dbReference type="ARBA" id="ARBA00000085"/>
    </source>
</evidence>
<keyword evidence="5" id="KW-0418">Kinase</keyword>
<dbReference type="Proteomes" id="UP000663929">
    <property type="component" value="Chromosome"/>
</dbReference>
<evidence type="ECO:0000259" key="7">
    <source>
        <dbReference type="PROSITE" id="PS50109"/>
    </source>
</evidence>
<evidence type="ECO:0000256" key="3">
    <source>
        <dbReference type="ARBA" id="ARBA00022553"/>
    </source>
</evidence>
<dbReference type="PANTHER" id="PTHR43102:SF2">
    <property type="entry name" value="GAF DOMAIN-CONTAINING PROTEIN"/>
    <property type="match status" value="1"/>
</dbReference>
<dbReference type="InterPro" id="IPR003018">
    <property type="entry name" value="GAF"/>
</dbReference>
<dbReference type="InterPro" id="IPR001789">
    <property type="entry name" value="Sig_transdc_resp-reg_receiver"/>
</dbReference>
<dbReference type="PANTHER" id="PTHR43102">
    <property type="entry name" value="SLR1143 PROTEIN"/>
    <property type="match status" value="1"/>
</dbReference>
<feature type="domain" description="Histidine kinase" evidence="7">
    <location>
        <begin position="187"/>
        <end position="409"/>
    </location>
</feature>
<dbReference type="Gene3D" id="1.10.287.130">
    <property type="match status" value="1"/>
</dbReference>
<dbReference type="Gene3D" id="3.40.50.2300">
    <property type="match status" value="1"/>
</dbReference>
<dbReference type="EC" id="2.7.13.3" evidence="2"/>
<dbReference type="SMART" id="SM00387">
    <property type="entry name" value="HATPase_c"/>
    <property type="match status" value="1"/>
</dbReference>
<evidence type="ECO:0000256" key="2">
    <source>
        <dbReference type="ARBA" id="ARBA00012438"/>
    </source>
</evidence>
<feature type="domain" description="Response regulatory" evidence="8">
    <location>
        <begin position="424"/>
        <end position="539"/>
    </location>
</feature>
<dbReference type="CDD" id="cd00082">
    <property type="entry name" value="HisKA"/>
    <property type="match status" value="1"/>
</dbReference>
<sequence length="544" mass="61133">MKQPEIPPNETKRLDALAEYDLFDDPRGEVFDDLTWLASEILEVPICLISLVDRDRQRLLTRQGLDVAEIPRHISFSAHAILGDEPLVVTDASEDPRFSGNPLVVGQTGIRFYLGIPLRTPKGYNIGSLCLMDTRPRKVTERAIARLRVVARAVMAELAHRRERRRLNRELAASAQENQRKETLLTDLCCEIREPLAVVEGSTNILMEAEGLSDVHREDLGLIHQATSQVAQVIDNILIYQNAHDSKLPGKYEAINFRALLESVIESYDLLTKRKENQITLHVHEDVPHVFLTDPLIVRQILFNLVDNASRHTRHGTIEVGAHADPQSQAPVMLRIWVKDSGSGLNESQLLALERFIRTGEDQEMRSRAYSGLGLYLTHQLVKELGGNLRVTSKPEAGMTTTLLIPVTLPDDQVDAGEPLMMLSALVACTDPISQIMTTRFLRQLGHEVATVDSVEDLCRHCRERRRDLVIFDSSLGHEKLSAMVEALAGFQSEERKVAKVGIVANDNQHRIFSNLGIVEILMKPVTKTRLQQSLWTHVMDEVS</sequence>
<reference evidence="9" key="1">
    <citation type="submission" date="2021-03" db="EMBL/GenBank/DDBJ databases">
        <title>Acanthopleuribacteraceae sp. M133.</title>
        <authorList>
            <person name="Wang G."/>
        </authorList>
    </citation>
    <scope>NUCLEOTIDE SEQUENCE</scope>
    <source>
        <strain evidence="9">M133</strain>
    </source>
</reference>
<dbReference type="InterPro" id="IPR003661">
    <property type="entry name" value="HisK_dim/P_dom"/>
</dbReference>
<dbReference type="InterPro" id="IPR003594">
    <property type="entry name" value="HATPase_dom"/>
</dbReference>
<keyword evidence="4" id="KW-0808">Transferase</keyword>
<dbReference type="SUPFAM" id="SSF52172">
    <property type="entry name" value="CheY-like"/>
    <property type="match status" value="1"/>
</dbReference>
<dbReference type="Pfam" id="PF02518">
    <property type="entry name" value="HATPase_c"/>
    <property type="match status" value="1"/>
</dbReference>
<evidence type="ECO:0000256" key="4">
    <source>
        <dbReference type="ARBA" id="ARBA00022679"/>
    </source>
</evidence>